<name>A0ABT9NCQ6_9ACTO</name>
<feature type="region of interest" description="Disordered" evidence="1">
    <location>
        <begin position="1"/>
        <end position="56"/>
    </location>
</feature>
<dbReference type="Proteomes" id="UP001235966">
    <property type="component" value="Unassembled WGS sequence"/>
</dbReference>
<dbReference type="RefSeq" id="WP_278059589.1">
    <property type="nucleotide sequence ID" value="NZ_CP121247.1"/>
</dbReference>
<dbReference type="EMBL" id="JAUSQW010000001">
    <property type="protein sequence ID" value="MDP9801502.1"/>
    <property type="molecule type" value="Genomic_DNA"/>
</dbReference>
<comment type="caution">
    <text evidence="2">The sequence shown here is derived from an EMBL/GenBank/DDBJ whole genome shotgun (WGS) entry which is preliminary data.</text>
</comment>
<protein>
    <submittedName>
        <fullName evidence="2">Uncharacterized protein</fullName>
    </submittedName>
</protein>
<accession>A0ABT9NCQ6</accession>
<organism evidence="2 3">
    <name type="scientific">Arcanobacterium wilhelmae</name>
    <dbReference type="NCBI Taxonomy" id="1803177"/>
    <lineage>
        <taxon>Bacteria</taxon>
        <taxon>Bacillati</taxon>
        <taxon>Actinomycetota</taxon>
        <taxon>Actinomycetes</taxon>
        <taxon>Actinomycetales</taxon>
        <taxon>Actinomycetaceae</taxon>
        <taxon>Arcanobacterium</taxon>
    </lineage>
</organism>
<evidence type="ECO:0000313" key="2">
    <source>
        <dbReference type="EMBL" id="MDP9801502.1"/>
    </source>
</evidence>
<evidence type="ECO:0000256" key="1">
    <source>
        <dbReference type="SAM" id="MobiDB-lite"/>
    </source>
</evidence>
<reference evidence="2 3" key="1">
    <citation type="submission" date="2023-07" db="EMBL/GenBank/DDBJ databases">
        <title>Sequencing the genomes of 1000 actinobacteria strains.</title>
        <authorList>
            <person name="Klenk H.-P."/>
        </authorList>
    </citation>
    <scope>NUCLEOTIDE SEQUENCE [LARGE SCALE GENOMIC DNA]</scope>
    <source>
        <strain evidence="2 3">DSM 102162</strain>
    </source>
</reference>
<proteinExistence type="predicted"/>
<sequence length="71" mass="7248">MEHSRKSSLAAAEAGAHLAPKRNVAQVRNPHTDVGNLPERNETGADGQPTDAGDLASIAGAAFAELTRSAA</sequence>
<gene>
    <name evidence="2" type="ORF">J2S49_001578</name>
</gene>
<evidence type="ECO:0000313" key="3">
    <source>
        <dbReference type="Proteomes" id="UP001235966"/>
    </source>
</evidence>
<keyword evidence="3" id="KW-1185">Reference proteome</keyword>